<dbReference type="InterPro" id="IPR000301">
    <property type="entry name" value="Tetraspanin_animals"/>
</dbReference>
<feature type="transmembrane region" description="Helical" evidence="7">
    <location>
        <begin position="210"/>
        <end position="233"/>
    </location>
</feature>
<sequence length="243" mass="27037">MQFSEVTKGVIKYLLFFFNFLFLISGLGILIAGIVVLHDVTDFNHFLDDRITAPPIILIIAGLLIFVIAFFGCYGALKESPKLLYAFAFLLAIIFIIEIAVGIAAITFRNDLEGILNTQLRQSMIRQNKDDMMAWDTVQKKLQCCGIDGPRNWFEKNETKEAVPASCCRPQYIDRDTQNCLNAAPLYMDRVYTEGCLSKVHDRVASKASILIGVGIGIAFIQFMGIALAIWLAQAIKKEAAAS</sequence>
<evidence type="ECO:0000256" key="1">
    <source>
        <dbReference type="ARBA" id="ARBA00004141"/>
    </source>
</evidence>
<evidence type="ECO:0000256" key="2">
    <source>
        <dbReference type="ARBA" id="ARBA00006840"/>
    </source>
</evidence>
<dbReference type="Pfam" id="PF00335">
    <property type="entry name" value="Tetraspanin"/>
    <property type="match status" value="1"/>
</dbReference>
<reference evidence="8" key="2">
    <citation type="submission" date="2022-10" db="EMBL/GenBank/DDBJ databases">
        <authorList>
            <consortium name="ENA_rothamsted_submissions"/>
            <consortium name="culmorum"/>
            <person name="King R."/>
        </authorList>
    </citation>
    <scope>NUCLEOTIDE SEQUENCE</scope>
</reference>
<accession>A0A9P0J774</accession>
<name>A0A9P0J774_9DIPT</name>
<evidence type="ECO:0000256" key="6">
    <source>
        <dbReference type="PIRSR" id="PIRSR002419-1"/>
    </source>
</evidence>
<protein>
    <recommendedName>
        <fullName evidence="7">Tetraspanin</fullName>
    </recommendedName>
</protein>
<evidence type="ECO:0000256" key="3">
    <source>
        <dbReference type="ARBA" id="ARBA00022692"/>
    </source>
</evidence>
<keyword evidence="6" id="KW-1015">Disulfide bond</keyword>
<proteinExistence type="inferred from homology"/>
<dbReference type="EMBL" id="OU895879">
    <property type="protein sequence ID" value="CAH1728255.1"/>
    <property type="molecule type" value="Genomic_DNA"/>
</dbReference>
<feature type="disulfide bond" evidence="6">
    <location>
        <begin position="145"/>
        <end position="168"/>
    </location>
</feature>
<dbReference type="Gene3D" id="1.10.1450.10">
    <property type="entry name" value="Tetraspanin"/>
    <property type="match status" value="1"/>
</dbReference>
<feature type="transmembrane region" description="Helical" evidence="7">
    <location>
        <begin position="12"/>
        <end position="36"/>
    </location>
</feature>
<dbReference type="AlphaFoldDB" id="A0A9P0J774"/>
<keyword evidence="9" id="KW-1185">Reference proteome</keyword>
<gene>
    <name evidence="8" type="ORF">CHIRRI_LOCUS10464</name>
</gene>
<feature type="transmembrane region" description="Helical" evidence="7">
    <location>
        <begin position="84"/>
        <end position="108"/>
    </location>
</feature>
<evidence type="ECO:0000313" key="9">
    <source>
        <dbReference type="Proteomes" id="UP001153620"/>
    </source>
</evidence>
<dbReference type="PRINTS" id="PR00259">
    <property type="entry name" value="TMFOUR"/>
</dbReference>
<reference evidence="8" key="1">
    <citation type="submission" date="2022-01" db="EMBL/GenBank/DDBJ databases">
        <authorList>
            <person name="King R."/>
        </authorList>
    </citation>
    <scope>NUCLEOTIDE SEQUENCE</scope>
</reference>
<dbReference type="PANTHER" id="PTHR19282:SF273">
    <property type="entry name" value="TETRASPANIN"/>
    <property type="match status" value="1"/>
</dbReference>
<evidence type="ECO:0000256" key="5">
    <source>
        <dbReference type="ARBA" id="ARBA00023136"/>
    </source>
</evidence>
<dbReference type="Proteomes" id="UP001153620">
    <property type="component" value="Chromosome 3"/>
</dbReference>
<dbReference type="PANTHER" id="PTHR19282">
    <property type="entry name" value="TETRASPANIN"/>
    <property type="match status" value="1"/>
</dbReference>
<dbReference type="GO" id="GO:0005886">
    <property type="term" value="C:plasma membrane"/>
    <property type="evidence" value="ECO:0007669"/>
    <property type="project" value="TreeGrafter"/>
</dbReference>
<dbReference type="PIRSF" id="PIRSF002419">
    <property type="entry name" value="Tetraspanin"/>
    <property type="match status" value="1"/>
</dbReference>
<dbReference type="InterPro" id="IPR018499">
    <property type="entry name" value="Tetraspanin/Peripherin"/>
</dbReference>
<evidence type="ECO:0000256" key="7">
    <source>
        <dbReference type="RuleBase" id="RU361218"/>
    </source>
</evidence>
<comment type="similarity">
    <text evidence="2 7">Belongs to the tetraspanin (TM4SF) family.</text>
</comment>
<evidence type="ECO:0000313" key="8">
    <source>
        <dbReference type="EMBL" id="CAH1728255.1"/>
    </source>
</evidence>
<feature type="transmembrane region" description="Helical" evidence="7">
    <location>
        <begin position="56"/>
        <end position="77"/>
    </location>
</feature>
<organism evidence="8 9">
    <name type="scientific">Chironomus riparius</name>
    <dbReference type="NCBI Taxonomy" id="315576"/>
    <lineage>
        <taxon>Eukaryota</taxon>
        <taxon>Metazoa</taxon>
        <taxon>Ecdysozoa</taxon>
        <taxon>Arthropoda</taxon>
        <taxon>Hexapoda</taxon>
        <taxon>Insecta</taxon>
        <taxon>Pterygota</taxon>
        <taxon>Neoptera</taxon>
        <taxon>Endopterygota</taxon>
        <taxon>Diptera</taxon>
        <taxon>Nematocera</taxon>
        <taxon>Chironomoidea</taxon>
        <taxon>Chironomidae</taxon>
        <taxon>Chironominae</taxon>
        <taxon>Chironomus</taxon>
    </lineage>
</organism>
<comment type="subcellular location">
    <subcellularLocation>
        <location evidence="1 7">Membrane</location>
        <topology evidence="1 7">Multi-pass membrane protein</topology>
    </subcellularLocation>
</comment>
<feature type="disulfide bond" evidence="6">
    <location>
        <begin position="144"/>
        <end position="180"/>
    </location>
</feature>
<keyword evidence="5 7" id="KW-0472">Membrane</keyword>
<evidence type="ECO:0000256" key="4">
    <source>
        <dbReference type="ARBA" id="ARBA00022989"/>
    </source>
</evidence>
<keyword evidence="4 7" id="KW-1133">Transmembrane helix</keyword>
<dbReference type="SUPFAM" id="SSF48652">
    <property type="entry name" value="Tetraspanin"/>
    <property type="match status" value="1"/>
</dbReference>
<dbReference type="InterPro" id="IPR008952">
    <property type="entry name" value="Tetraspanin_EC2_sf"/>
</dbReference>
<keyword evidence="3 7" id="KW-0812">Transmembrane</keyword>
<dbReference type="CDD" id="cd03127">
    <property type="entry name" value="tetraspanin_LEL"/>
    <property type="match status" value="1"/>
</dbReference>